<comment type="caution">
    <text evidence="3">The sequence shown here is derived from an EMBL/GenBank/DDBJ whole genome shotgun (WGS) entry which is preliminary data.</text>
</comment>
<reference evidence="4" key="1">
    <citation type="submission" date="2017-09" db="EMBL/GenBank/DDBJ databases">
        <title>Depth-based differentiation of microbial function through sediment-hosted aquifers and enrichment of novel symbionts in the deep terrestrial subsurface.</title>
        <authorList>
            <person name="Probst A.J."/>
            <person name="Ladd B."/>
            <person name="Jarett J.K."/>
            <person name="Geller-Mcgrath D.E."/>
            <person name="Sieber C.M.K."/>
            <person name="Emerson J.B."/>
            <person name="Anantharaman K."/>
            <person name="Thomas B.C."/>
            <person name="Malmstrom R."/>
            <person name="Stieglmeier M."/>
            <person name="Klingl A."/>
            <person name="Woyke T."/>
            <person name="Ryan C.M."/>
            <person name="Banfield J.F."/>
        </authorList>
    </citation>
    <scope>NUCLEOTIDE SEQUENCE [LARGE SCALE GENOMIC DNA]</scope>
</reference>
<protein>
    <recommendedName>
        <fullName evidence="5">DUF4350 domain-containing protein</fullName>
    </recommendedName>
</protein>
<dbReference type="Proteomes" id="UP000229924">
    <property type="component" value="Unassembled WGS sequence"/>
</dbReference>
<dbReference type="Gene3D" id="3.40.50.880">
    <property type="match status" value="1"/>
</dbReference>
<dbReference type="Gene3D" id="2.60.120.380">
    <property type="match status" value="1"/>
</dbReference>
<name>A0A2M7K1A7_9BACT</name>
<proteinExistence type="predicted"/>
<dbReference type="InterPro" id="IPR029062">
    <property type="entry name" value="Class_I_gatase-like"/>
</dbReference>
<accession>A0A2M7K1A7</accession>
<keyword evidence="2" id="KW-0812">Transmembrane</keyword>
<evidence type="ECO:0000256" key="2">
    <source>
        <dbReference type="SAM" id="Phobius"/>
    </source>
</evidence>
<evidence type="ECO:0000256" key="1">
    <source>
        <dbReference type="SAM" id="MobiDB-lite"/>
    </source>
</evidence>
<organism evidence="3 4">
    <name type="scientific">Candidatus Berkelbacteria bacterium CG_4_8_14_3_um_filter_42_13</name>
    <dbReference type="NCBI Taxonomy" id="1974505"/>
    <lineage>
        <taxon>Bacteria</taxon>
        <taxon>Candidatus Berkelbacteria</taxon>
    </lineage>
</organism>
<keyword evidence="2" id="KW-0472">Membrane</keyword>
<evidence type="ECO:0008006" key="5">
    <source>
        <dbReference type="Google" id="ProtNLM"/>
    </source>
</evidence>
<dbReference type="AlphaFoldDB" id="A0A2M7K1A7"/>
<evidence type="ECO:0000313" key="3">
    <source>
        <dbReference type="EMBL" id="PIX30001.1"/>
    </source>
</evidence>
<sequence>MRTRFWLAVAGIVLLLTFLLGSVARAETQAGSTGGKLAVTPVGYDDMGSVLKKLGITPDEITYEQAASLAELEKYDAFYINCAGEAEGASDEVVSAIKEYVKNGGVVYASDFAGGIISKAFPGKINFYKGYDTGTGNDISSAHVGATGDVTAKVVDSGLASVLGKTSVTINYDLPAWVVVDSAGAGTRVLMTGDVPITSYDLSSAESAKTLKDRPMVLSFSEGKGEVLYTTFHNEAQLTKDVEAIVSWFGVRTKAGKLLTATRNLVVEGDNIALQEIVDSINKGDTKTYYFNATGKEDFKITLNFGGSTLALSITDPDGKKVASQDVSKPPFTTSVPAKEGKFKIELEGKDVPEQNYSFVILASGPRDAAADEIIVGQATTSSGGAETATSLWQRILHGAYWAIGIGAVVVVLIIILIIVLIARGSRKKKAAAPAAEVKTAPAAPEAKTEEKKE</sequence>
<dbReference type="EMBL" id="PFIK01000045">
    <property type="protein sequence ID" value="PIX30001.1"/>
    <property type="molecule type" value="Genomic_DNA"/>
</dbReference>
<feature type="region of interest" description="Disordered" evidence="1">
    <location>
        <begin position="428"/>
        <end position="454"/>
    </location>
</feature>
<feature type="compositionally biased region" description="Low complexity" evidence="1">
    <location>
        <begin position="432"/>
        <end position="446"/>
    </location>
</feature>
<gene>
    <name evidence="3" type="ORF">COZ63_02035</name>
</gene>
<dbReference type="SUPFAM" id="SSF52317">
    <property type="entry name" value="Class I glutamine amidotransferase-like"/>
    <property type="match status" value="1"/>
</dbReference>
<keyword evidence="2" id="KW-1133">Transmembrane helix</keyword>
<feature type="transmembrane region" description="Helical" evidence="2">
    <location>
        <begin position="400"/>
        <end position="423"/>
    </location>
</feature>
<evidence type="ECO:0000313" key="4">
    <source>
        <dbReference type="Proteomes" id="UP000229924"/>
    </source>
</evidence>